<feature type="transmembrane region" description="Helical" evidence="2">
    <location>
        <begin position="442"/>
        <end position="471"/>
    </location>
</feature>
<feature type="transmembrane region" description="Helical" evidence="2">
    <location>
        <begin position="176"/>
        <end position="194"/>
    </location>
</feature>
<evidence type="ECO:0000313" key="3">
    <source>
        <dbReference type="EMBL" id="EGD77208.1"/>
    </source>
</evidence>
<name>F2UJA9_SALR5</name>
<feature type="transmembrane region" description="Helical" evidence="2">
    <location>
        <begin position="220"/>
        <end position="241"/>
    </location>
</feature>
<dbReference type="EMBL" id="GL832977">
    <property type="protein sequence ID" value="EGD77208.1"/>
    <property type="molecule type" value="Genomic_DNA"/>
</dbReference>
<reference evidence="3" key="1">
    <citation type="submission" date="2009-08" db="EMBL/GenBank/DDBJ databases">
        <title>Annotation of Salpingoeca rosetta.</title>
        <authorList>
            <consortium name="The Broad Institute Genome Sequencing Platform"/>
            <person name="Russ C."/>
            <person name="Cuomo C."/>
            <person name="Burger G."/>
            <person name="Gray M.W."/>
            <person name="Holland P.W.H."/>
            <person name="King N."/>
            <person name="Lang F.B.F."/>
            <person name="Roger A.J."/>
            <person name="Ruiz-Trillo I."/>
            <person name="Young S.K."/>
            <person name="Zeng Q."/>
            <person name="Gargeya S."/>
            <person name="Alvarado L."/>
            <person name="Berlin A."/>
            <person name="Chapman S.B."/>
            <person name="Chen Z."/>
            <person name="Freedman E."/>
            <person name="Gellesch M."/>
            <person name="Goldberg J."/>
            <person name="Griggs A."/>
            <person name="Gujja S."/>
            <person name="Heilman E."/>
            <person name="Heiman D."/>
            <person name="Howarth C."/>
            <person name="Mehta T."/>
            <person name="Neiman D."/>
            <person name="Pearson M."/>
            <person name="Roberts A."/>
            <person name="Saif S."/>
            <person name="Shea T."/>
            <person name="Shenoy N."/>
            <person name="Sisk P."/>
            <person name="Stolte C."/>
            <person name="Sykes S."/>
            <person name="White J."/>
            <person name="Yandava C."/>
            <person name="Haas B."/>
            <person name="Nusbaum C."/>
            <person name="Birren B."/>
        </authorList>
    </citation>
    <scope>NUCLEOTIDE SEQUENCE [LARGE SCALE GENOMIC DNA]</scope>
    <source>
        <strain evidence="3">ATCC 50818</strain>
    </source>
</reference>
<dbReference type="KEGG" id="sre:PTSG_08300"/>
<feature type="transmembrane region" description="Helical" evidence="2">
    <location>
        <begin position="379"/>
        <end position="398"/>
    </location>
</feature>
<dbReference type="InParanoid" id="F2UJA9"/>
<dbReference type="Proteomes" id="UP000007799">
    <property type="component" value="Unassembled WGS sequence"/>
</dbReference>
<feature type="transmembrane region" description="Helical" evidence="2">
    <location>
        <begin position="301"/>
        <end position="322"/>
    </location>
</feature>
<organism evidence="4">
    <name type="scientific">Salpingoeca rosetta (strain ATCC 50818 / BSB-021)</name>
    <dbReference type="NCBI Taxonomy" id="946362"/>
    <lineage>
        <taxon>Eukaryota</taxon>
        <taxon>Choanoflagellata</taxon>
        <taxon>Craspedida</taxon>
        <taxon>Salpingoecidae</taxon>
        <taxon>Salpingoeca</taxon>
    </lineage>
</organism>
<evidence type="ECO:0000256" key="2">
    <source>
        <dbReference type="SAM" id="Phobius"/>
    </source>
</evidence>
<keyword evidence="2" id="KW-0472">Membrane</keyword>
<feature type="transmembrane region" description="Helical" evidence="2">
    <location>
        <begin position="38"/>
        <end position="67"/>
    </location>
</feature>
<gene>
    <name evidence="3" type="ORF">PTSG_08300</name>
</gene>
<dbReference type="AlphaFoldDB" id="F2UJA9"/>
<protein>
    <recommendedName>
        <fullName evidence="5">Wax synthase domain-containing protein</fullName>
    </recommendedName>
</protein>
<keyword evidence="4" id="KW-1185">Reference proteome</keyword>
<accession>F2UJA9</accession>
<feature type="compositionally biased region" description="Polar residues" evidence="1">
    <location>
        <begin position="102"/>
        <end position="118"/>
    </location>
</feature>
<feature type="compositionally biased region" description="Basic residues" evidence="1">
    <location>
        <begin position="91"/>
        <end position="100"/>
    </location>
</feature>
<evidence type="ECO:0008006" key="5">
    <source>
        <dbReference type="Google" id="ProtNLM"/>
    </source>
</evidence>
<evidence type="ECO:0000313" key="4">
    <source>
        <dbReference type="Proteomes" id="UP000007799"/>
    </source>
</evidence>
<sequence length="472" mass="51179">MMMIASTTTTTAVAGLTLCLWYVAFAVAAVAVRWHWPWLGLVLSTLAPVIMVVIAPTTLPLEVVVIYSFGTITQYMRVCDVVVAALAQHKTPTRRPRRGSSIRLNASTREGETLSSQSHDQRTPSPPTSPTVPPTVPPPSLSSSAPSPSSSAPSLSSAPDGVSVNVKQPRRHRRHAVFFSSSTAFAVMYILAYHDLTLGKWVSSSGAALRVVWRASRSGLLVHALSAAALGLLMGLPHLTVEQAREARHLPHDADNHHLNEAGRPPWQPPAHSELLPTFFSFSGLFGSAETAAVAGRYAQAVAALAVHTVVLTYGVTSLYFVDMLWGSILSLGCLSCRSTVDMPRLWAAGTVREFWRSWNLEMQHLLHLAIYWPLKPVLGGWAAEAATFAASALLHVLPFAVGGATARHLAMIAAFFMAQPCLMLLESCCAAGHVFVLRGWLWVWGSFFLTTFLLTLPAIEFALPHLLFLFH</sequence>
<feature type="transmembrane region" description="Helical" evidence="2">
    <location>
        <begin position="410"/>
        <end position="436"/>
    </location>
</feature>
<keyword evidence="2" id="KW-0812">Transmembrane</keyword>
<feature type="compositionally biased region" description="Low complexity" evidence="1">
    <location>
        <begin position="141"/>
        <end position="159"/>
    </location>
</feature>
<dbReference type="GeneID" id="16071109"/>
<evidence type="ECO:0000256" key="1">
    <source>
        <dbReference type="SAM" id="MobiDB-lite"/>
    </source>
</evidence>
<feature type="compositionally biased region" description="Pro residues" evidence="1">
    <location>
        <begin position="124"/>
        <end position="140"/>
    </location>
</feature>
<keyword evidence="2" id="KW-1133">Transmembrane helix</keyword>
<proteinExistence type="predicted"/>
<feature type="region of interest" description="Disordered" evidence="1">
    <location>
        <begin position="89"/>
        <end position="170"/>
    </location>
</feature>
<dbReference type="RefSeq" id="XP_004990552.1">
    <property type="nucleotide sequence ID" value="XM_004990495.1"/>
</dbReference>